<accession>A0A521CNX5</accession>
<gene>
    <name evidence="2" type="ORF">SAMN06265350_104198</name>
</gene>
<feature type="chain" id="PRO_5022013686" evidence="1">
    <location>
        <begin position="27"/>
        <end position="157"/>
    </location>
</feature>
<keyword evidence="1" id="KW-0732">Signal</keyword>
<reference evidence="2 3" key="1">
    <citation type="submission" date="2017-05" db="EMBL/GenBank/DDBJ databases">
        <authorList>
            <person name="Varghese N."/>
            <person name="Submissions S."/>
        </authorList>
    </citation>
    <scope>NUCLEOTIDE SEQUENCE [LARGE SCALE GENOMIC DNA]</scope>
    <source>
        <strain evidence="2 3">DSM 21342</strain>
    </source>
</reference>
<dbReference type="AlphaFoldDB" id="A0A521CNX5"/>
<keyword evidence="3" id="KW-1185">Reference proteome</keyword>
<evidence type="ECO:0000313" key="2">
    <source>
        <dbReference type="EMBL" id="SMO60451.1"/>
    </source>
</evidence>
<dbReference type="InterPro" id="IPR020018">
    <property type="entry name" value="Motility-assoc_lipoprot_GldH"/>
</dbReference>
<dbReference type="RefSeq" id="WP_142603187.1">
    <property type="nucleotide sequence ID" value="NZ_FXSZ01000004.1"/>
</dbReference>
<evidence type="ECO:0000313" key="3">
    <source>
        <dbReference type="Proteomes" id="UP000315971"/>
    </source>
</evidence>
<name>A0A521CNX5_9SPHI</name>
<dbReference type="OrthoDB" id="982482at2"/>
<proteinExistence type="predicted"/>
<dbReference type="NCBIfam" id="TIGR03511">
    <property type="entry name" value="GldH_lipo"/>
    <property type="match status" value="1"/>
</dbReference>
<dbReference type="Proteomes" id="UP000315971">
    <property type="component" value="Unassembled WGS sequence"/>
</dbReference>
<dbReference type="Pfam" id="PF14109">
    <property type="entry name" value="GldH_lipo"/>
    <property type="match status" value="1"/>
</dbReference>
<dbReference type="PROSITE" id="PS51257">
    <property type="entry name" value="PROKAR_LIPOPROTEIN"/>
    <property type="match status" value="1"/>
</dbReference>
<dbReference type="EMBL" id="FXSZ01000004">
    <property type="protein sequence ID" value="SMO60451.1"/>
    <property type="molecule type" value="Genomic_DNA"/>
</dbReference>
<evidence type="ECO:0000256" key="1">
    <source>
        <dbReference type="SAM" id="SignalP"/>
    </source>
</evidence>
<keyword evidence="2" id="KW-0449">Lipoprotein</keyword>
<sequence>MSFRFFKAFSLILITSIISVSCSDSAVFDDNKNIDRKGWSFHDKADFNVKIETPGIYNVFLNLRHTDDYRYSNIFLLMSVQAPGQKEVEKRRIEVKLAEQDGHWLGNGSGNLYARRVFLTDKINFLRPGEYHFELEQNMRDEPLLEIADIGIRIEKK</sequence>
<feature type="signal peptide" evidence="1">
    <location>
        <begin position="1"/>
        <end position="26"/>
    </location>
</feature>
<protein>
    <submittedName>
        <fullName evidence="2">Gliding motility-associated lipoprotein GldH</fullName>
    </submittedName>
</protein>
<organism evidence="2 3">
    <name type="scientific">Solitalea koreensis</name>
    <dbReference type="NCBI Taxonomy" id="543615"/>
    <lineage>
        <taxon>Bacteria</taxon>
        <taxon>Pseudomonadati</taxon>
        <taxon>Bacteroidota</taxon>
        <taxon>Sphingobacteriia</taxon>
        <taxon>Sphingobacteriales</taxon>
        <taxon>Sphingobacteriaceae</taxon>
        <taxon>Solitalea</taxon>
    </lineage>
</organism>